<evidence type="ECO:0000256" key="1">
    <source>
        <dbReference type="SAM" id="MobiDB-lite"/>
    </source>
</evidence>
<dbReference type="RefSeq" id="WP_181258561.1">
    <property type="nucleotide sequence ID" value="NZ_QAOL01000008.1"/>
</dbReference>
<proteinExistence type="predicted"/>
<comment type="caution">
    <text evidence="2">The sequence shown here is derived from an EMBL/GenBank/DDBJ whole genome shotgun (WGS) entry which is preliminary data.</text>
</comment>
<evidence type="ECO:0000313" key="3">
    <source>
        <dbReference type="Proteomes" id="UP000244110"/>
    </source>
</evidence>
<feature type="compositionally biased region" description="Basic and acidic residues" evidence="1">
    <location>
        <begin position="1"/>
        <end position="10"/>
    </location>
</feature>
<dbReference type="Proteomes" id="UP000244110">
    <property type="component" value="Unassembled WGS sequence"/>
</dbReference>
<accession>A0A2T5ISU7</accession>
<feature type="region of interest" description="Disordered" evidence="1">
    <location>
        <begin position="1"/>
        <end position="48"/>
    </location>
</feature>
<sequence>MNNEIKEKSNYEVNTITQDSQEDVEADFTLDNEKEKISQNTDDDGNVV</sequence>
<name>A0A2T5ISU7_9PROT</name>
<gene>
    <name evidence="2" type="ORF">C8R28_1008105</name>
</gene>
<organism evidence="2 3">
    <name type="scientific">Nitrosomonas ureae</name>
    <dbReference type="NCBI Taxonomy" id="44577"/>
    <lineage>
        <taxon>Bacteria</taxon>
        <taxon>Pseudomonadati</taxon>
        <taxon>Pseudomonadota</taxon>
        <taxon>Betaproteobacteria</taxon>
        <taxon>Nitrosomonadales</taxon>
        <taxon>Nitrosomonadaceae</taxon>
        <taxon>Nitrosomonas</taxon>
    </lineage>
</organism>
<evidence type="ECO:0000313" key="2">
    <source>
        <dbReference type="EMBL" id="PTQ86910.1"/>
    </source>
</evidence>
<reference evidence="2 3" key="1">
    <citation type="submission" date="2018-04" db="EMBL/GenBank/DDBJ databases">
        <title>Active sludge and wastewater microbial communities from Klosterneuburg, Austria.</title>
        <authorList>
            <person name="Wagner M."/>
        </authorList>
    </citation>
    <scope>NUCLEOTIDE SEQUENCE [LARGE SCALE GENOMIC DNA]</scope>
    <source>
        <strain evidence="2 3">Nm4</strain>
    </source>
</reference>
<dbReference type="AlphaFoldDB" id="A0A2T5ISU7"/>
<feature type="compositionally biased region" description="Acidic residues" evidence="1">
    <location>
        <begin position="20"/>
        <end position="30"/>
    </location>
</feature>
<dbReference type="EMBL" id="QAOL01000008">
    <property type="protein sequence ID" value="PTQ86910.1"/>
    <property type="molecule type" value="Genomic_DNA"/>
</dbReference>
<protein>
    <submittedName>
        <fullName evidence="2">Uncharacterized protein</fullName>
    </submittedName>
</protein>